<keyword evidence="2" id="KW-1133">Transmembrane helix</keyword>
<feature type="domain" description="T2SS protein K second SAM-like" evidence="3">
    <location>
        <begin position="192"/>
        <end position="252"/>
    </location>
</feature>
<dbReference type="InterPro" id="IPR010994">
    <property type="entry name" value="RuvA_2-like"/>
</dbReference>
<sequence>MNIAHKKNEKGIVLVSVLIIVAMVGLAVSLMWQQQASNLNSTKNIIHTSQTINYLYNLEVWAKSILRNDDAKVDHLKEDWTTIIPPIEVPNGELHGRIVDVQARFNINHLFSINNDSTQAYLNPNYMNCLNKLNASLKQDFMSDFIIEYVNKQRPIEKFKHLSALRKIEGIEYKDYLKIKSYLTASSLIKTVNINTASKEVLSCLHPDLSISLAQNIIDKRPFNSLSEAKTAIRQAIGGGSQSAFNKNLISINSQFFLLESDIRIASSHIKVETLFHRNARLLNVISRTYEQISSD</sequence>
<evidence type="ECO:0000259" key="3">
    <source>
        <dbReference type="Pfam" id="PF03934"/>
    </source>
</evidence>
<protein>
    <recommendedName>
        <fullName evidence="1">Type II secretion system protein K</fullName>
    </recommendedName>
</protein>
<dbReference type="InterPro" id="IPR049179">
    <property type="entry name" value="T2SSK_SAM-like_2nd"/>
</dbReference>
<keyword evidence="1" id="KW-0813">Transport</keyword>
<dbReference type="Gene3D" id="3.30.1300.30">
    <property type="entry name" value="GSPII I/J protein-like"/>
    <property type="match status" value="1"/>
</dbReference>
<evidence type="ECO:0000313" key="5">
    <source>
        <dbReference type="Proteomes" id="UP000198988"/>
    </source>
</evidence>
<organism evidence="4 5">
    <name type="scientific">Bathymodiolus azoricus thioautotrophic gill symbiont</name>
    <dbReference type="NCBI Taxonomy" id="235205"/>
    <lineage>
        <taxon>Bacteria</taxon>
        <taxon>Pseudomonadati</taxon>
        <taxon>Pseudomonadota</taxon>
        <taxon>Gammaproteobacteria</taxon>
        <taxon>sulfur-oxidizing symbionts</taxon>
    </lineage>
</organism>
<dbReference type="OrthoDB" id="9788973at2"/>
<dbReference type="EMBL" id="CDSC02000281">
    <property type="protein sequence ID" value="SEH87342.1"/>
    <property type="molecule type" value="Genomic_DNA"/>
</dbReference>
<reference evidence="5" key="1">
    <citation type="submission" date="2016-06" db="EMBL/GenBank/DDBJ databases">
        <authorList>
            <person name="Petersen J."/>
            <person name="Sayavedra L."/>
        </authorList>
    </citation>
    <scope>NUCLEOTIDE SEQUENCE [LARGE SCALE GENOMIC DNA]</scope>
    <source>
        <strain evidence="5">BazSymA</strain>
    </source>
</reference>
<comment type="subcellular location">
    <subcellularLocation>
        <location evidence="1">Cell inner membrane</location>
    </subcellularLocation>
</comment>
<dbReference type="InterPro" id="IPR005628">
    <property type="entry name" value="GspK"/>
</dbReference>
<feature type="transmembrane region" description="Helical" evidence="2">
    <location>
        <begin position="12"/>
        <end position="32"/>
    </location>
</feature>
<dbReference type="Pfam" id="PF03934">
    <property type="entry name" value="T2SSK"/>
    <property type="match status" value="1"/>
</dbReference>
<proteinExistence type="inferred from homology"/>
<dbReference type="AlphaFoldDB" id="A0A1H6LQU2"/>
<evidence type="ECO:0000256" key="2">
    <source>
        <dbReference type="SAM" id="Phobius"/>
    </source>
</evidence>
<dbReference type="GO" id="GO:0009306">
    <property type="term" value="P:protein secretion"/>
    <property type="evidence" value="ECO:0007669"/>
    <property type="project" value="InterPro"/>
</dbReference>
<keyword evidence="1" id="KW-1003">Cell membrane</keyword>
<keyword evidence="2" id="KW-0812">Transmembrane</keyword>
<dbReference type="Proteomes" id="UP000198988">
    <property type="component" value="Unassembled WGS sequence"/>
</dbReference>
<comment type="similarity">
    <text evidence="1">Belongs to the GSP K family.</text>
</comment>
<evidence type="ECO:0000313" key="4">
    <source>
        <dbReference type="EMBL" id="SEH87342.1"/>
    </source>
</evidence>
<dbReference type="SUPFAM" id="SSF47781">
    <property type="entry name" value="RuvA domain 2-like"/>
    <property type="match status" value="1"/>
</dbReference>
<dbReference type="PANTHER" id="PTHR38831:SF1">
    <property type="entry name" value="TYPE II SECRETION SYSTEM PROTEIN K-RELATED"/>
    <property type="match status" value="1"/>
</dbReference>
<evidence type="ECO:0000256" key="1">
    <source>
        <dbReference type="PIRNR" id="PIRNR002786"/>
    </source>
</evidence>
<dbReference type="SUPFAM" id="SSF54523">
    <property type="entry name" value="Pili subunits"/>
    <property type="match status" value="1"/>
</dbReference>
<dbReference type="PIRSF" id="PIRSF002786">
    <property type="entry name" value="XcpX"/>
    <property type="match status" value="1"/>
</dbReference>
<keyword evidence="1" id="KW-0997">Cell inner membrane</keyword>
<accession>A0A1H6LQU2</accession>
<dbReference type="GO" id="GO:0005886">
    <property type="term" value="C:plasma membrane"/>
    <property type="evidence" value="ECO:0007669"/>
    <property type="project" value="UniProtKB-SubCell"/>
</dbReference>
<name>A0A1H6LQU2_9GAMM</name>
<keyword evidence="1 2" id="KW-0472">Membrane</keyword>
<gene>
    <name evidence="4" type="ORF">BAZSYMA_ACONTIG11987_0</name>
</gene>
<dbReference type="InterPro" id="IPR045584">
    <property type="entry name" value="Pilin-like"/>
</dbReference>
<dbReference type="NCBIfam" id="NF037980">
    <property type="entry name" value="T2SS_GspK"/>
    <property type="match status" value="1"/>
</dbReference>
<dbReference type="RefSeq" id="WP_090716486.1">
    <property type="nucleotide sequence ID" value="NZ_CAESAP020000364.1"/>
</dbReference>
<dbReference type="PANTHER" id="PTHR38831">
    <property type="entry name" value="TYPE II SECRETION SYSTEM PROTEIN K"/>
    <property type="match status" value="1"/>
</dbReference>